<dbReference type="Proteomes" id="UP001519654">
    <property type="component" value="Unassembled WGS sequence"/>
</dbReference>
<accession>A0ABS5Z1S7</accession>
<organism evidence="8 9">
    <name type="scientific">Paractinoplanes bogorensis</name>
    <dbReference type="NCBI Taxonomy" id="1610840"/>
    <lineage>
        <taxon>Bacteria</taxon>
        <taxon>Bacillati</taxon>
        <taxon>Actinomycetota</taxon>
        <taxon>Actinomycetes</taxon>
        <taxon>Micromonosporales</taxon>
        <taxon>Micromonosporaceae</taxon>
        <taxon>Paractinoplanes</taxon>
    </lineage>
</organism>
<feature type="domain" description="Peptidase S8/S53" evidence="7">
    <location>
        <begin position="247"/>
        <end position="511"/>
    </location>
</feature>
<comment type="caution">
    <text evidence="8">The sequence shown here is derived from an EMBL/GenBank/DDBJ whole genome shotgun (WGS) entry which is preliminary data.</text>
</comment>
<name>A0ABS5Z1S7_9ACTN</name>
<dbReference type="PROSITE" id="PS00138">
    <property type="entry name" value="SUBTILASE_SER"/>
    <property type="match status" value="1"/>
</dbReference>
<dbReference type="InterPro" id="IPR015500">
    <property type="entry name" value="Peptidase_S8_subtilisin-rel"/>
</dbReference>
<keyword evidence="2 5" id="KW-0645">Protease</keyword>
<feature type="active site" description="Charge relay system" evidence="5">
    <location>
        <position position="256"/>
    </location>
</feature>
<dbReference type="PANTHER" id="PTHR43806">
    <property type="entry name" value="PEPTIDASE S8"/>
    <property type="match status" value="1"/>
</dbReference>
<dbReference type="PRINTS" id="PR00723">
    <property type="entry name" value="SUBTILISIN"/>
</dbReference>
<feature type="active site" description="Charge relay system" evidence="5">
    <location>
        <position position="288"/>
    </location>
</feature>
<keyword evidence="4 5" id="KW-0720">Serine protease</keyword>
<dbReference type="InterPro" id="IPR000209">
    <property type="entry name" value="Peptidase_S8/S53_dom"/>
</dbReference>
<dbReference type="PANTHER" id="PTHR43806:SF65">
    <property type="entry name" value="SERINE PROTEASE APRX"/>
    <property type="match status" value="1"/>
</dbReference>
<sequence length="1210" mass="126031">MSPLRQGEHLPTAHRSTSECGSSRNAKEPVVTPSTRLTGALAGLLIGAGSVAVTPPGPVGAATPSPAPAVSKTQSITLITGDVVRLDPAGTGRVAVTVRPGPGREGMSFTTVETDRGVRVVPADAVPLLADGRVDAELFDVQHLIDEGYGDAAAPTLPLIVRSDRATATARTLGAAPGTTLPSLNAVAVRADKRTLADFWRTGMGSATDARSATTDRVWLDGKVRPALDRSTAQIGAPEAWKAGLDGRGVTVAVLDTGADATHPDLAGRIAEARDFSDSGGTGDHFGHGTHVAATVAGSGAGSNGLRKGVAPGAKLLIGKVLDDGGVGYESGIIAGMEWAAGAGAKVVNMSLGGGPTDGTDPMSAAVDELSASTGALFVVAAGNDGDDEYTVGTPGAAPSALTVGAVDREDRIAGFSSRGPRFGDEGLKPEITAPGVGIVAARAAGTAMGEPVDDLYTAASGTSMATPHVAGAAAIVAQQHPDWTGARIKDELVSTAKTTPDSPVYEQGAGRVDVARATSQTIAATGVADFGLHALGDPAQSRPVTYTNTGATPVTLTLRSSLPQITAPATVTVPAGGRADVTLGWNLPAAGPGRISGWLTATGPGGVLVTTAIGGTLDRARHLVTFQAVGPDGQPAAVPVLQAFGDDRRFDVLNFLMRGETKTFQLAEGDYLVDASIPDNDPQDEQDYLVTIPELKVDRDLTVTLDARTARPIRIETPKPAEQRTVESYYVHRVTGSGREITNGFMNFSNVQKINVTPTKKLRSGQYEFSSRWQLVAPMVQASIPGVDGDPQINLCVNSPAYDGTRRFDLVKGLGGNVRGKAVVLESDNPDEASQAAATAGAAVVFVVLPADRSAWQPWDPSGEVRMPIPSALVAHDDGQRILARAARPGARLTLTLTPDSPFLYDVFQVSKGTVPAQIVHRVTAANSYRISSRYADNGGFDWIREQRFGWRPYQDYSWNDASRSVRTPSVRDEWVSTGDSIWQHQVHHEYPWNNMGGLQGGIRDAAVSYPRAGSSAEAWYAPIVRPATPVGQANTRTGNILKLRVGSFVDSTDRHWLVEGSAGATLSRDGTVLAELPDGWQDVPVPAGDATYRLDLATARSSDEWQYGTSTSTSWTFKSGPAGTLPLLQISYRVTALPGVLDVRVPGAQRVKVALSADDGATWKDAVSLGTSVLVPAGKGTVSIRVSASDKTGNTVTQTVIRAYGRAS</sequence>
<evidence type="ECO:0000256" key="2">
    <source>
        <dbReference type="ARBA" id="ARBA00022670"/>
    </source>
</evidence>
<comment type="similarity">
    <text evidence="1 5">Belongs to the peptidase S8 family.</text>
</comment>
<protein>
    <submittedName>
        <fullName evidence="8">S8 family serine peptidase</fullName>
    </submittedName>
</protein>
<dbReference type="Pfam" id="PF00082">
    <property type="entry name" value="Peptidase_S8"/>
    <property type="match status" value="1"/>
</dbReference>
<keyword evidence="3 5" id="KW-0378">Hydrolase</keyword>
<dbReference type="SUPFAM" id="SSF52743">
    <property type="entry name" value="Subtilisin-like"/>
    <property type="match status" value="1"/>
</dbReference>
<dbReference type="InterPro" id="IPR050131">
    <property type="entry name" value="Peptidase_S8_subtilisin-like"/>
</dbReference>
<gene>
    <name evidence="8" type="ORF">KOI35_39640</name>
</gene>
<proteinExistence type="inferred from homology"/>
<dbReference type="EMBL" id="JAHKKG010000015">
    <property type="protein sequence ID" value="MBU2669642.1"/>
    <property type="molecule type" value="Genomic_DNA"/>
</dbReference>
<evidence type="ECO:0000313" key="9">
    <source>
        <dbReference type="Proteomes" id="UP001519654"/>
    </source>
</evidence>
<dbReference type="InterPro" id="IPR036852">
    <property type="entry name" value="Peptidase_S8/S53_dom_sf"/>
</dbReference>
<evidence type="ECO:0000256" key="6">
    <source>
        <dbReference type="SAM" id="MobiDB-lite"/>
    </source>
</evidence>
<feature type="region of interest" description="Disordered" evidence="6">
    <location>
        <begin position="1"/>
        <end position="34"/>
    </location>
</feature>
<evidence type="ECO:0000256" key="5">
    <source>
        <dbReference type="PROSITE-ProRule" id="PRU01240"/>
    </source>
</evidence>
<feature type="compositionally biased region" description="Polar residues" evidence="6">
    <location>
        <begin position="14"/>
        <end position="24"/>
    </location>
</feature>
<evidence type="ECO:0000256" key="3">
    <source>
        <dbReference type="ARBA" id="ARBA00022801"/>
    </source>
</evidence>
<evidence type="ECO:0000313" key="8">
    <source>
        <dbReference type="EMBL" id="MBU2669642.1"/>
    </source>
</evidence>
<keyword evidence="9" id="KW-1185">Reference proteome</keyword>
<dbReference type="Gene3D" id="3.40.50.200">
    <property type="entry name" value="Peptidase S8/S53 domain"/>
    <property type="match status" value="1"/>
</dbReference>
<feature type="active site" description="Charge relay system" evidence="5">
    <location>
        <position position="464"/>
    </location>
</feature>
<evidence type="ECO:0000256" key="1">
    <source>
        <dbReference type="ARBA" id="ARBA00011073"/>
    </source>
</evidence>
<evidence type="ECO:0000256" key="4">
    <source>
        <dbReference type="ARBA" id="ARBA00022825"/>
    </source>
</evidence>
<evidence type="ECO:0000259" key="7">
    <source>
        <dbReference type="Pfam" id="PF00082"/>
    </source>
</evidence>
<reference evidence="8 9" key="1">
    <citation type="submission" date="2021-06" db="EMBL/GenBank/DDBJ databases">
        <title>Actinoplanes lichenicola sp. nov., and Actinoplanes ovalisporus sp. nov., isolated from lichen in Thailand.</title>
        <authorList>
            <person name="Saeng-In P."/>
            <person name="Kanchanasin P."/>
            <person name="Yuki M."/>
            <person name="Kudo T."/>
            <person name="Ohkuma M."/>
            <person name="Phongsopitanun W."/>
            <person name="Tanasupawat S."/>
        </authorList>
    </citation>
    <scope>NUCLEOTIDE SEQUENCE [LARGE SCALE GENOMIC DNA]</scope>
    <source>
        <strain evidence="8 9">NBRC 110975</strain>
    </source>
</reference>
<dbReference type="PROSITE" id="PS51892">
    <property type="entry name" value="SUBTILASE"/>
    <property type="match status" value="1"/>
</dbReference>
<dbReference type="InterPro" id="IPR023828">
    <property type="entry name" value="Peptidase_S8_Ser-AS"/>
</dbReference>